<comment type="caution">
    <text evidence="9">The sequence shown here is derived from an EMBL/GenBank/DDBJ whole genome shotgun (WGS) entry which is preliminary data.</text>
</comment>
<keyword evidence="10" id="KW-1185">Reference proteome</keyword>
<evidence type="ECO:0000256" key="5">
    <source>
        <dbReference type="ARBA" id="ARBA00022840"/>
    </source>
</evidence>
<dbReference type="OrthoDB" id="9778478at2"/>
<dbReference type="SUPFAM" id="SSF142764">
    <property type="entry name" value="YgbK-like"/>
    <property type="match status" value="1"/>
</dbReference>
<evidence type="ECO:0000259" key="8">
    <source>
        <dbReference type="Pfam" id="PF17042"/>
    </source>
</evidence>
<evidence type="ECO:0000256" key="1">
    <source>
        <dbReference type="ARBA" id="ARBA00005715"/>
    </source>
</evidence>
<evidence type="ECO:0000256" key="6">
    <source>
        <dbReference type="ARBA" id="ARBA00023277"/>
    </source>
</evidence>
<feature type="domain" description="Four-carbon acid sugar kinase nucleotide binding" evidence="8">
    <location>
        <begin position="234"/>
        <end position="380"/>
    </location>
</feature>
<name>A0A170Z055_9BACT</name>
<dbReference type="Gene3D" id="3.40.980.20">
    <property type="entry name" value="Four-carbon acid sugar kinase, nucleotide binding domain"/>
    <property type="match status" value="1"/>
</dbReference>
<dbReference type="InterPro" id="IPR010737">
    <property type="entry name" value="4-carb_acid_sugar_kinase_N"/>
</dbReference>
<feature type="domain" description="Four-carbon acid sugar kinase N-terminal" evidence="7">
    <location>
        <begin position="2"/>
        <end position="153"/>
    </location>
</feature>
<dbReference type="InterPro" id="IPR042213">
    <property type="entry name" value="NBD_C_sf"/>
</dbReference>
<evidence type="ECO:0000313" key="10">
    <source>
        <dbReference type="Proteomes" id="UP000076586"/>
    </source>
</evidence>
<protein>
    <submittedName>
        <fullName evidence="9">Uncharacterized protein</fullName>
    </submittedName>
</protein>
<dbReference type="EMBL" id="BDCR01000001">
    <property type="protein sequence ID" value="GAT62220.1"/>
    <property type="molecule type" value="Genomic_DNA"/>
</dbReference>
<dbReference type="Gene3D" id="3.40.50.10840">
    <property type="entry name" value="Putative sugar-binding, N-terminal domain"/>
    <property type="match status" value="1"/>
</dbReference>
<sequence>MITVIADDLTGAAEIAGVCLRYGLKVAFGLDSVPEEPADVVVIATDSRSGTIDGAYRIHRLMATKASTSDDTLIFKKVDSVLRGYIVQEIKAVMSVTGKSKVLLQPANPAAGRCIRDGKYFVGDTLLEETGFSADPDFPAGTSEVAELLNERALVGDKANQFPIITGDVREFQEKAIYLPDCSSENELGLPLANWEPDTLLAGSAAFFEQVLLRITGAKKAVANKSIDISSSFLIVCGTAHPQGQRFLERLKTEAGCPIRYFPSQFLQEKISEGEFSRWAKSLIPDWKWSNKMAISVSQSKVSFPGSSSLLRLRMDEVVAELVKNCPVQELLIEGGATAYSVLNYLKWKTLIPEQELEPGVVRMRVGRKPSLYLTIKPGSYSWPSGIAGIKN</sequence>
<dbReference type="GO" id="GO:0016301">
    <property type="term" value="F:kinase activity"/>
    <property type="evidence" value="ECO:0007669"/>
    <property type="project" value="UniProtKB-KW"/>
</dbReference>
<organism evidence="9 10">
    <name type="scientific">Paludibacter jiangxiensis</name>
    <dbReference type="NCBI Taxonomy" id="681398"/>
    <lineage>
        <taxon>Bacteria</taxon>
        <taxon>Pseudomonadati</taxon>
        <taxon>Bacteroidota</taxon>
        <taxon>Bacteroidia</taxon>
        <taxon>Bacteroidales</taxon>
        <taxon>Paludibacteraceae</taxon>
        <taxon>Paludibacter</taxon>
    </lineage>
</organism>
<keyword evidence="2" id="KW-0808">Transferase</keyword>
<accession>A0A170Z055</accession>
<reference evidence="10" key="1">
    <citation type="submission" date="2016-04" db="EMBL/GenBank/DDBJ databases">
        <title>Draft genome sequence of Paludibacter jiangxiensis strain NM7.</title>
        <authorList>
            <person name="Qiu Y."/>
            <person name="Matsuura N."/>
            <person name="Ohashi A."/>
            <person name="Tourlousse M.D."/>
            <person name="Sekiguchi Y."/>
        </authorList>
    </citation>
    <scope>NUCLEOTIDE SEQUENCE [LARGE SCALE GENOMIC DNA]</scope>
    <source>
        <strain evidence="10">NM7</strain>
    </source>
</reference>
<dbReference type="AlphaFoldDB" id="A0A170Z055"/>
<keyword evidence="3" id="KW-0547">Nucleotide-binding</keyword>
<keyword evidence="5" id="KW-0067">ATP-binding</keyword>
<dbReference type="InterPro" id="IPR031475">
    <property type="entry name" value="NBD_C"/>
</dbReference>
<evidence type="ECO:0000259" key="7">
    <source>
        <dbReference type="Pfam" id="PF07005"/>
    </source>
</evidence>
<gene>
    <name evidence="9" type="ORF">PJIAN_1813</name>
</gene>
<dbReference type="GO" id="GO:0005524">
    <property type="term" value="F:ATP binding"/>
    <property type="evidence" value="ECO:0007669"/>
    <property type="project" value="UniProtKB-KW"/>
</dbReference>
<keyword evidence="4" id="KW-0418">Kinase</keyword>
<proteinExistence type="inferred from homology"/>
<dbReference type="InterPro" id="IPR037051">
    <property type="entry name" value="4-carb_acid_sugar_kinase_N_sf"/>
</dbReference>
<dbReference type="Pfam" id="PF07005">
    <property type="entry name" value="SBD_N"/>
    <property type="match status" value="1"/>
</dbReference>
<reference evidence="10" key="2">
    <citation type="journal article" date="2017" name="Genome Announc.">
        <title>Draft genome sequence of Paludibacter jiangxiensis NM7(T), a propionate-producing fermentative bacterium.</title>
        <authorList>
            <person name="Qiu Y.-L."/>
            <person name="Tourlousse D.M."/>
            <person name="Matsuura N."/>
            <person name="Ohashi A."/>
            <person name="Sekiguchi Y."/>
        </authorList>
    </citation>
    <scope>NUCLEOTIDE SEQUENCE [LARGE SCALE GENOMIC DNA]</scope>
    <source>
        <strain evidence="10">NM7</strain>
    </source>
</reference>
<comment type="similarity">
    <text evidence="1">Belongs to the four-carbon acid sugar kinase family.</text>
</comment>
<evidence type="ECO:0000256" key="4">
    <source>
        <dbReference type="ARBA" id="ARBA00022777"/>
    </source>
</evidence>
<evidence type="ECO:0000256" key="2">
    <source>
        <dbReference type="ARBA" id="ARBA00022679"/>
    </source>
</evidence>
<dbReference type="Proteomes" id="UP000076586">
    <property type="component" value="Unassembled WGS sequence"/>
</dbReference>
<evidence type="ECO:0000256" key="3">
    <source>
        <dbReference type="ARBA" id="ARBA00022741"/>
    </source>
</evidence>
<dbReference type="STRING" id="681398.PJIAN_1813"/>
<dbReference type="RefSeq" id="WP_068702233.1">
    <property type="nucleotide sequence ID" value="NZ_BDCR01000001.1"/>
</dbReference>
<evidence type="ECO:0000313" key="9">
    <source>
        <dbReference type="EMBL" id="GAT62220.1"/>
    </source>
</evidence>
<keyword evidence="6" id="KW-0119">Carbohydrate metabolism</keyword>
<dbReference type="Pfam" id="PF17042">
    <property type="entry name" value="NBD_C"/>
    <property type="match status" value="1"/>
</dbReference>